<evidence type="ECO:0000256" key="1">
    <source>
        <dbReference type="ARBA" id="ARBA00022553"/>
    </source>
</evidence>
<dbReference type="STRING" id="860235.AOZ06_48935"/>
<sequence length="228" mass="25123">MQHSGDGQHLLVVDDEPGITELLSTTLDLAGYHVSAVSSGQAALAAVEAERPDMVILDVMLPDMDGFTVCRKLAERGHAPPVLFLTARGSVEDTVTGLRIGGDDYVTKPFHVLELLARVHALLRRSGRAPDEQVLRSADLVLDEAKFQAVRSGDALDLTPTEYKLLRYLMVNAGQVMTKEQILQHVWQHDFGEGVVEKLVSRLRHKVDAGRRPLIHTVRGFGYRIAES</sequence>
<evidence type="ECO:0000256" key="4">
    <source>
        <dbReference type="ARBA" id="ARBA00023125"/>
    </source>
</evidence>
<keyword evidence="3" id="KW-0805">Transcription regulation</keyword>
<dbReference type="Gene3D" id="3.40.50.2300">
    <property type="match status" value="1"/>
</dbReference>
<dbReference type="InterPro" id="IPR016032">
    <property type="entry name" value="Sig_transdc_resp-reg_C-effctor"/>
</dbReference>
<dbReference type="Pfam" id="PF00072">
    <property type="entry name" value="Response_reg"/>
    <property type="match status" value="1"/>
</dbReference>
<evidence type="ECO:0008006" key="12">
    <source>
        <dbReference type="Google" id="ProtNLM"/>
    </source>
</evidence>
<dbReference type="InterPro" id="IPR001867">
    <property type="entry name" value="OmpR/PhoB-type_DNA-bd"/>
</dbReference>
<dbReference type="InterPro" id="IPR011006">
    <property type="entry name" value="CheY-like_superfamily"/>
</dbReference>
<evidence type="ECO:0000259" key="8">
    <source>
        <dbReference type="PROSITE" id="PS50110"/>
    </source>
</evidence>
<reference evidence="10 11" key="1">
    <citation type="submission" date="2015-07" db="EMBL/GenBank/DDBJ databases">
        <title>Genome sequencing of Kibdelosporangium phytohabitans.</title>
        <authorList>
            <person name="Qin S."/>
            <person name="Xing K."/>
        </authorList>
    </citation>
    <scope>NUCLEOTIDE SEQUENCE [LARGE SCALE GENOMIC DNA]</scope>
    <source>
        <strain evidence="10 11">KLBMP1111</strain>
    </source>
</reference>
<keyword evidence="2" id="KW-0902">Two-component regulatory system</keyword>
<dbReference type="AlphaFoldDB" id="A0A0N9I6I3"/>
<dbReference type="PROSITE" id="PS50110">
    <property type="entry name" value="RESPONSE_REGULATORY"/>
    <property type="match status" value="1"/>
</dbReference>
<name>A0A0N9I6I3_9PSEU</name>
<dbReference type="SMART" id="SM00448">
    <property type="entry name" value="REC"/>
    <property type="match status" value="1"/>
</dbReference>
<dbReference type="GO" id="GO:0000156">
    <property type="term" value="F:phosphorelay response regulator activity"/>
    <property type="evidence" value="ECO:0007669"/>
    <property type="project" value="TreeGrafter"/>
</dbReference>
<dbReference type="SUPFAM" id="SSF52172">
    <property type="entry name" value="CheY-like"/>
    <property type="match status" value="1"/>
</dbReference>
<dbReference type="InterPro" id="IPR036388">
    <property type="entry name" value="WH-like_DNA-bd_sf"/>
</dbReference>
<evidence type="ECO:0000256" key="7">
    <source>
        <dbReference type="PROSITE-ProRule" id="PRU01091"/>
    </source>
</evidence>
<evidence type="ECO:0000313" key="10">
    <source>
        <dbReference type="EMBL" id="ALG13747.1"/>
    </source>
</evidence>
<dbReference type="FunFam" id="1.10.10.10:FF:000005">
    <property type="entry name" value="Two-component system response regulator"/>
    <property type="match status" value="1"/>
</dbReference>
<evidence type="ECO:0000256" key="5">
    <source>
        <dbReference type="ARBA" id="ARBA00023163"/>
    </source>
</evidence>
<protein>
    <recommendedName>
        <fullName evidence="12">Transcriptional regulator</fullName>
    </recommendedName>
</protein>
<feature type="DNA-binding region" description="OmpR/PhoB-type" evidence="7">
    <location>
        <begin position="132"/>
        <end position="227"/>
    </location>
</feature>
<dbReference type="GO" id="GO:0000976">
    <property type="term" value="F:transcription cis-regulatory region binding"/>
    <property type="evidence" value="ECO:0007669"/>
    <property type="project" value="TreeGrafter"/>
</dbReference>
<dbReference type="PANTHER" id="PTHR48111:SF28">
    <property type="entry name" value="TRANSCRIPTIONAL REGULATORY PROTEIN TCRX-RELATED"/>
    <property type="match status" value="1"/>
</dbReference>
<dbReference type="Pfam" id="PF00486">
    <property type="entry name" value="Trans_reg_C"/>
    <property type="match status" value="1"/>
</dbReference>
<dbReference type="GO" id="GO:0006355">
    <property type="term" value="P:regulation of DNA-templated transcription"/>
    <property type="evidence" value="ECO:0007669"/>
    <property type="project" value="InterPro"/>
</dbReference>
<dbReference type="EMBL" id="CP012752">
    <property type="protein sequence ID" value="ALG13747.1"/>
    <property type="molecule type" value="Genomic_DNA"/>
</dbReference>
<keyword evidence="11" id="KW-1185">Reference proteome</keyword>
<keyword evidence="1 6" id="KW-0597">Phosphoprotein</keyword>
<dbReference type="FunFam" id="3.40.50.2300:FF:000001">
    <property type="entry name" value="DNA-binding response regulator PhoB"/>
    <property type="match status" value="1"/>
</dbReference>
<dbReference type="KEGG" id="kphy:AOZ06_48935"/>
<dbReference type="SMART" id="SM00862">
    <property type="entry name" value="Trans_reg_C"/>
    <property type="match status" value="1"/>
</dbReference>
<dbReference type="PANTHER" id="PTHR48111">
    <property type="entry name" value="REGULATOR OF RPOS"/>
    <property type="match status" value="1"/>
</dbReference>
<evidence type="ECO:0000313" key="11">
    <source>
        <dbReference type="Proteomes" id="UP000063699"/>
    </source>
</evidence>
<dbReference type="SUPFAM" id="SSF46894">
    <property type="entry name" value="C-terminal effector domain of the bipartite response regulators"/>
    <property type="match status" value="1"/>
</dbReference>
<proteinExistence type="predicted"/>
<feature type="modified residue" description="4-aspartylphosphate" evidence="6">
    <location>
        <position position="58"/>
    </location>
</feature>
<evidence type="ECO:0000256" key="2">
    <source>
        <dbReference type="ARBA" id="ARBA00023012"/>
    </source>
</evidence>
<dbReference type="Proteomes" id="UP000063699">
    <property type="component" value="Chromosome"/>
</dbReference>
<dbReference type="Gene3D" id="6.10.250.690">
    <property type="match status" value="1"/>
</dbReference>
<dbReference type="InterPro" id="IPR039420">
    <property type="entry name" value="WalR-like"/>
</dbReference>
<feature type="domain" description="Response regulatory" evidence="8">
    <location>
        <begin position="9"/>
        <end position="123"/>
    </location>
</feature>
<dbReference type="OrthoDB" id="4148713at2"/>
<evidence type="ECO:0000256" key="6">
    <source>
        <dbReference type="PROSITE-ProRule" id="PRU00169"/>
    </source>
</evidence>
<evidence type="ECO:0000259" key="9">
    <source>
        <dbReference type="PROSITE" id="PS51755"/>
    </source>
</evidence>
<dbReference type="GO" id="GO:0032993">
    <property type="term" value="C:protein-DNA complex"/>
    <property type="evidence" value="ECO:0007669"/>
    <property type="project" value="TreeGrafter"/>
</dbReference>
<keyword evidence="5" id="KW-0804">Transcription</keyword>
<dbReference type="InterPro" id="IPR001789">
    <property type="entry name" value="Sig_transdc_resp-reg_receiver"/>
</dbReference>
<gene>
    <name evidence="10" type="ORF">AOZ06_48935</name>
</gene>
<keyword evidence="4 7" id="KW-0238">DNA-binding</keyword>
<evidence type="ECO:0000256" key="3">
    <source>
        <dbReference type="ARBA" id="ARBA00023015"/>
    </source>
</evidence>
<feature type="domain" description="OmpR/PhoB-type" evidence="9">
    <location>
        <begin position="132"/>
        <end position="227"/>
    </location>
</feature>
<dbReference type="PROSITE" id="PS51755">
    <property type="entry name" value="OMPR_PHOB"/>
    <property type="match status" value="1"/>
</dbReference>
<dbReference type="Gene3D" id="1.10.10.10">
    <property type="entry name" value="Winged helix-like DNA-binding domain superfamily/Winged helix DNA-binding domain"/>
    <property type="match status" value="1"/>
</dbReference>
<dbReference type="RefSeq" id="WP_054295633.1">
    <property type="nucleotide sequence ID" value="NZ_CP012752.1"/>
</dbReference>
<dbReference type="CDD" id="cd00383">
    <property type="entry name" value="trans_reg_C"/>
    <property type="match status" value="1"/>
</dbReference>
<organism evidence="10 11">
    <name type="scientific">Kibdelosporangium phytohabitans</name>
    <dbReference type="NCBI Taxonomy" id="860235"/>
    <lineage>
        <taxon>Bacteria</taxon>
        <taxon>Bacillati</taxon>
        <taxon>Actinomycetota</taxon>
        <taxon>Actinomycetes</taxon>
        <taxon>Pseudonocardiales</taxon>
        <taxon>Pseudonocardiaceae</taxon>
        <taxon>Kibdelosporangium</taxon>
    </lineage>
</organism>
<dbReference type="GO" id="GO:0005829">
    <property type="term" value="C:cytosol"/>
    <property type="evidence" value="ECO:0007669"/>
    <property type="project" value="TreeGrafter"/>
</dbReference>
<accession>A0A0N9I6I3</accession>